<dbReference type="InterPro" id="IPR038765">
    <property type="entry name" value="Papain-like_cys_pep_sf"/>
</dbReference>
<dbReference type="Pfam" id="PF00112">
    <property type="entry name" value="Peptidase_C1"/>
    <property type="match status" value="1"/>
</dbReference>
<proteinExistence type="inferred from homology"/>
<reference evidence="7" key="1">
    <citation type="submission" date="2013-07" db="EMBL/GenBank/DDBJ databases">
        <title>The genome of Eucalyptus grandis.</title>
        <authorList>
            <person name="Schmutz J."/>
            <person name="Hayes R."/>
            <person name="Myburg A."/>
            <person name="Tuskan G."/>
            <person name="Grattapaglia D."/>
            <person name="Rokhsar D.S."/>
        </authorList>
    </citation>
    <scope>NUCLEOTIDE SEQUENCE</scope>
    <source>
        <tissue evidence="7">Leaf extractions</tissue>
    </source>
</reference>
<dbReference type="Gene3D" id="1.10.287.2250">
    <property type="match status" value="1"/>
</dbReference>
<dbReference type="SMART" id="SM00645">
    <property type="entry name" value="Pept_C1"/>
    <property type="match status" value="1"/>
</dbReference>
<comment type="similarity">
    <text evidence="1">Belongs to the peptidase C1 family.</text>
</comment>
<dbReference type="GO" id="GO:0005615">
    <property type="term" value="C:extracellular space"/>
    <property type="evidence" value="ECO:0000318"/>
    <property type="project" value="GO_Central"/>
</dbReference>
<dbReference type="PROSITE" id="PS00639">
    <property type="entry name" value="THIOL_PROTEASE_HIS"/>
    <property type="match status" value="1"/>
</dbReference>
<dbReference type="InParanoid" id="A0A059DFT2"/>
<feature type="domain" description="Cathepsin propeptide inhibitor" evidence="6">
    <location>
        <begin position="5"/>
        <end position="62"/>
    </location>
</feature>
<dbReference type="GO" id="GO:0051603">
    <property type="term" value="P:proteolysis involved in protein catabolic process"/>
    <property type="evidence" value="ECO:0000318"/>
    <property type="project" value="GO_Central"/>
</dbReference>
<dbReference type="STRING" id="71139.A0A059DFT2"/>
<dbReference type="Gene3D" id="3.90.70.10">
    <property type="entry name" value="Cysteine proteinases"/>
    <property type="match status" value="1"/>
</dbReference>
<dbReference type="SMART" id="SM00848">
    <property type="entry name" value="Inhibitor_I29"/>
    <property type="match status" value="1"/>
</dbReference>
<organism evidence="7">
    <name type="scientific">Eucalyptus grandis</name>
    <name type="common">Flooded gum</name>
    <dbReference type="NCBI Taxonomy" id="71139"/>
    <lineage>
        <taxon>Eukaryota</taxon>
        <taxon>Viridiplantae</taxon>
        <taxon>Streptophyta</taxon>
        <taxon>Embryophyta</taxon>
        <taxon>Tracheophyta</taxon>
        <taxon>Spermatophyta</taxon>
        <taxon>Magnoliopsida</taxon>
        <taxon>eudicotyledons</taxon>
        <taxon>Gunneridae</taxon>
        <taxon>Pentapetalae</taxon>
        <taxon>rosids</taxon>
        <taxon>malvids</taxon>
        <taxon>Myrtales</taxon>
        <taxon>Myrtaceae</taxon>
        <taxon>Myrtoideae</taxon>
        <taxon>Eucalypteae</taxon>
        <taxon>Eucalyptus</taxon>
    </lineage>
</organism>
<evidence type="ECO:0000256" key="3">
    <source>
        <dbReference type="ARBA" id="ARBA00022801"/>
    </source>
</evidence>
<dbReference type="AlphaFoldDB" id="A0A059DFT2"/>
<name>A0A059DFT2_EUCGR</name>
<keyword evidence="4" id="KW-0788">Thiol protease</keyword>
<feature type="domain" description="Peptidase C1A papain C-terminal" evidence="5">
    <location>
        <begin position="59"/>
        <end position="248"/>
    </location>
</feature>
<dbReference type="GO" id="GO:0005764">
    <property type="term" value="C:lysosome"/>
    <property type="evidence" value="ECO:0000318"/>
    <property type="project" value="GO_Central"/>
</dbReference>
<dbReference type="Gramene" id="KCW89618">
    <property type="protein sequence ID" value="KCW89618"/>
    <property type="gene ID" value="EUGRSUZ_A01901"/>
</dbReference>
<protein>
    <recommendedName>
        <fullName evidence="8">Peptidase C1A papain C-terminal domain-containing protein</fullName>
    </recommendedName>
</protein>
<evidence type="ECO:0000256" key="2">
    <source>
        <dbReference type="ARBA" id="ARBA00022670"/>
    </source>
</evidence>
<dbReference type="InterPro" id="IPR013201">
    <property type="entry name" value="Prot_inhib_I29"/>
</dbReference>
<dbReference type="PANTHER" id="PTHR12411">
    <property type="entry name" value="CYSTEINE PROTEASE FAMILY C1-RELATED"/>
    <property type="match status" value="1"/>
</dbReference>
<evidence type="ECO:0000259" key="5">
    <source>
        <dbReference type="SMART" id="SM00645"/>
    </source>
</evidence>
<dbReference type="EMBL" id="KK198753">
    <property type="protein sequence ID" value="KCW89618.1"/>
    <property type="molecule type" value="Genomic_DNA"/>
</dbReference>
<keyword evidence="2" id="KW-0645">Protease</keyword>
<evidence type="ECO:0008006" key="8">
    <source>
        <dbReference type="Google" id="ProtNLM"/>
    </source>
</evidence>
<evidence type="ECO:0000256" key="1">
    <source>
        <dbReference type="ARBA" id="ARBA00008455"/>
    </source>
</evidence>
<dbReference type="InterPro" id="IPR000668">
    <property type="entry name" value="Peptidase_C1A_C"/>
</dbReference>
<dbReference type="InterPro" id="IPR025660">
    <property type="entry name" value="Pept_his_AS"/>
</dbReference>
<keyword evidence="3" id="KW-0378">Hydrolase</keyword>
<evidence type="ECO:0000313" key="7">
    <source>
        <dbReference type="EMBL" id="KCW89618.1"/>
    </source>
</evidence>
<evidence type="ECO:0000259" key="6">
    <source>
        <dbReference type="SMART" id="SM00848"/>
    </source>
</evidence>
<dbReference type="Pfam" id="PF08246">
    <property type="entry name" value="Inhibitor_I29"/>
    <property type="match status" value="1"/>
</dbReference>
<dbReference type="GO" id="GO:0004197">
    <property type="term" value="F:cysteine-type endopeptidase activity"/>
    <property type="evidence" value="ECO:0000318"/>
    <property type="project" value="GO_Central"/>
</dbReference>
<dbReference type="SUPFAM" id="SSF54001">
    <property type="entry name" value="Cysteine proteinases"/>
    <property type="match status" value="1"/>
</dbReference>
<gene>
    <name evidence="7" type="ORF">EUGRSUZ_A01901</name>
</gene>
<dbReference type="InterPro" id="IPR013128">
    <property type="entry name" value="Peptidase_C1A"/>
</dbReference>
<sequence>MEERHEQWMAKYGKVYRNAPEKEMRLQIFTDDVEFVDAFNAGGDKPYKLSANAFADMTNSEFKTSRTGKLLGFFSIVAATEGINQLKTGELGHVCLCFRSKIVPGNINRKKLFLFRGTIFYQKDAFGCDVNGEDQGCEGGLMEDGFQFIINNGGLATEANYPYDGTDGTCKTTKEASHAAKITDYEVVPANDEATLLKAVANRPGSASIDAGGRNFQFHSTGILTGDCGTYLGHGVTAAGYGNTADGT</sequence>
<accession>A0A059DFT2</accession>
<evidence type="ECO:0000256" key="4">
    <source>
        <dbReference type="ARBA" id="ARBA00022807"/>
    </source>
</evidence>